<dbReference type="Proteomes" id="UP000199392">
    <property type="component" value="Unassembled WGS sequence"/>
</dbReference>
<feature type="transmembrane region" description="Helical" evidence="13">
    <location>
        <begin position="104"/>
        <end position="128"/>
    </location>
</feature>
<dbReference type="InterPro" id="IPR001851">
    <property type="entry name" value="ABC_transp_permease"/>
</dbReference>
<keyword evidence="4" id="KW-1003">Cell membrane</keyword>
<feature type="domain" description="ABC transporter" evidence="14">
    <location>
        <begin position="340"/>
        <end position="574"/>
    </location>
</feature>
<evidence type="ECO:0000313" key="16">
    <source>
        <dbReference type="Proteomes" id="UP000199392"/>
    </source>
</evidence>
<keyword evidence="9 15" id="KW-0067">ATP-binding</keyword>
<evidence type="ECO:0000256" key="1">
    <source>
        <dbReference type="ARBA" id="ARBA00004202"/>
    </source>
</evidence>
<dbReference type="SUPFAM" id="SSF52540">
    <property type="entry name" value="P-loop containing nucleoside triphosphate hydrolases"/>
    <property type="match status" value="2"/>
</dbReference>
<dbReference type="InterPro" id="IPR003593">
    <property type="entry name" value="AAA+_ATPase"/>
</dbReference>
<evidence type="ECO:0000256" key="4">
    <source>
        <dbReference type="ARBA" id="ARBA00022475"/>
    </source>
</evidence>
<comment type="subcellular location">
    <subcellularLocation>
        <location evidence="2">Cell membrane</location>
        <topology evidence="2">Multi-pass membrane protein</topology>
    </subcellularLocation>
    <subcellularLocation>
        <location evidence="1">Cell membrane</location>
        <topology evidence="1">Peripheral membrane protein</topology>
    </subcellularLocation>
</comment>
<dbReference type="Gene3D" id="3.40.50.300">
    <property type="entry name" value="P-loop containing nucleotide triphosphate hydrolases"/>
    <property type="match status" value="2"/>
</dbReference>
<keyword evidence="3" id="KW-0813">Transport</keyword>
<evidence type="ECO:0000256" key="10">
    <source>
        <dbReference type="ARBA" id="ARBA00022967"/>
    </source>
</evidence>
<evidence type="ECO:0000256" key="3">
    <source>
        <dbReference type="ARBA" id="ARBA00022448"/>
    </source>
</evidence>
<evidence type="ECO:0000256" key="9">
    <source>
        <dbReference type="ARBA" id="ARBA00022840"/>
    </source>
</evidence>
<keyword evidence="11 13" id="KW-1133">Transmembrane helix</keyword>
<gene>
    <name evidence="15" type="ORF">SAMN04488050_11168</name>
</gene>
<dbReference type="PANTHER" id="PTHR43790:SF3">
    <property type="entry name" value="D-ALLOSE IMPORT ATP-BINDING PROTEIN ALSA-RELATED"/>
    <property type="match status" value="1"/>
</dbReference>
<evidence type="ECO:0000256" key="11">
    <source>
        <dbReference type="ARBA" id="ARBA00022989"/>
    </source>
</evidence>
<evidence type="ECO:0000256" key="7">
    <source>
        <dbReference type="ARBA" id="ARBA00022737"/>
    </source>
</evidence>
<keyword evidence="5" id="KW-0762">Sugar transport</keyword>
<evidence type="ECO:0000256" key="13">
    <source>
        <dbReference type="SAM" id="Phobius"/>
    </source>
</evidence>
<dbReference type="InterPro" id="IPR027417">
    <property type="entry name" value="P-loop_NTPase"/>
</dbReference>
<evidence type="ECO:0000259" key="14">
    <source>
        <dbReference type="PROSITE" id="PS50893"/>
    </source>
</evidence>
<dbReference type="EMBL" id="FOZW01000011">
    <property type="protein sequence ID" value="SFT12947.1"/>
    <property type="molecule type" value="Genomic_DNA"/>
</dbReference>
<dbReference type="CDD" id="cd03216">
    <property type="entry name" value="ABC_Carb_Monos_I"/>
    <property type="match status" value="1"/>
</dbReference>
<dbReference type="Pfam" id="PF00005">
    <property type="entry name" value="ABC_tran"/>
    <property type="match status" value="2"/>
</dbReference>
<keyword evidence="10" id="KW-1278">Translocase</keyword>
<dbReference type="GO" id="GO:0022857">
    <property type="term" value="F:transmembrane transporter activity"/>
    <property type="evidence" value="ECO:0007669"/>
    <property type="project" value="InterPro"/>
</dbReference>
<feature type="transmembrane region" description="Helical" evidence="13">
    <location>
        <begin position="149"/>
        <end position="177"/>
    </location>
</feature>
<evidence type="ECO:0000256" key="2">
    <source>
        <dbReference type="ARBA" id="ARBA00004651"/>
    </source>
</evidence>
<dbReference type="GO" id="GO:0016887">
    <property type="term" value="F:ATP hydrolysis activity"/>
    <property type="evidence" value="ECO:0007669"/>
    <property type="project" value="InterPro"/>
</dbReference>
<organism evidence="15 16">
    <name type="scientific">Alloyangia pacifica</name>
    <dbReference type="NCBI Taxonomy" id="311180"/>
    <lineage>
        <taxon>Bacteria</taxon>
        <taxon>Pseudomonadati</taxon>
        <taxon>Pseudomonadota</taxon>
        <taxon>Alphaproteobacteria</taxon>
        <taxon>Rhodobacterales</taxon>
        <taxon>Roseobacteraceae</taxon>
        <taxon>Alloyangia</taxon>
    </lineage>
</organism>
<feature type="transmembrane region" description="Helical" evidence="13">
    <location>
        <begin position="12"/>
        <end position="28"/>
    </location>
</feature>
<feature type="transmembrane region" description="Helical" evidence="13">
    <location>
        <begin position="211"/>
        <end position="230"/>
    </location>
</feature>
<dbReference type="FunFam" id="3.40.50.300:FF:000127">
    <property type="entry name" value="Ribose import ATP-binding protein RbsA"/>
    <property type="match status" value="1"/>
</dbReference>
<evidence type="ECO:0000313" key="15">
    <source>
        <dbReference type="EMBL" id="SFT12947.1"/>
    </source>
</evidence>
<dbReference type="RefSeq" id="WP_092428135.1">
    <property type="nucleotide sequence ID" value="NZ_FNCL01000011.1"/>
</dbReference>
<protein>
    <submittedName>
        <fullName evidence="15">Ribose transport system ATP-binding protein</fullName>
    </submittedName>
</protein>
<evidence type="ECO:0000256" key="6">
    <source>
        <dbReference type="ARBA" id="ARBA00022692"/>
    </source>
</evidence>
<dbReference type="STRING" id="311180.SAMN04488050_11168"/>
<feature type="domain" description="ABC transporter" evidence="14">
    <location>
        <begin position="573"/>
        <end position="823"/>
    </location>
</feature>
<keyword evidence="6 13" id="KW-0812">Transmembrane</keyword>
<dbReference type="GO" id="GO:0005524">
    <property type="term" value="F:ATP binding"/>
    <property type="evidence" value="ECO:0007669"/>
    <property type="project" value="UniProtKB-KW"/>
</dbReference>
<dbReference type="OrthoDB" id="9805029at2"/>
<proteinExistence type="predicted"/>
<dbReference type="CDD" id="cd03215">
    <property type="entry name" value="ABC_Carb_Monos_II"/>
    <property type="match status" value="1"/>
</dbReference>
<dbReference type="Pfam" id="PF02653">
    <property type="entry name" value="BPD_transp_2"/>
    <property type="match status" value="1"/>
</dbReference>
<feature type="transmembrane region" description="Helical" evidence="13">
    <location>
        <begin position="72"/>
        <end position="98"/>
    </location>
</feature>
<dbReference type="GO" id="GO:0005886">
    <property type="term" value="C:plasma membrane"/>
    <property type="evidence" value="ECO:0007669"/>
    <property type="project" value="UniProtKB-SubCell"/>
</dbReference>
<dbReference type="SMART" id="SM00382">
    <property type="entry name" value="AAA"/>
    <property type="match status" value="2"/>
</dbReference>
<keyword evidence="8" id="KW-0547">Nucleotide-binding</keyword>
<dbReference type="InterPro" id="IPR050107">
    <property type="entry name" value="ABC_carbohydrate_import_ATPase"/>
</dbReference>
<sequence>MPIPALLKRNETVLFLLLALAVAVFGLIDPRFLAPTNLVSIAQQSAIIAIIAFAMTAVIISRGIDISVGSMLAASGIVAGLMLATTGSALVAIVSALLTGAALGAINGVLVGLAGVSPFITTLATMALARGLALSLSNSSSIMVQDPVLLFLGSARLGAVPVSVVFAAVCFAVWWFVLNRTVYGRWLFAVGGNPTAAAATGIPVRRVQISVYALSGVFAALGTIVAIGRLGSAQPLAGTGLEFTAITAAIIGGTRLSGGWGSMVGTALGAILLGVINTGLSFMQVPQTLIYFVTAALILLAVLISQPESLKQLVVRRRKRVEPSAQAAPQEIAAGSHHEIELNGLGKIFPGVKALDGVTFRLRSGEVVALAGENGAGKSTLVKCLSGIYRPDEGHIRLDGRALETAAAFERAGISVIHQHFSLSPDLTVVENMFLGREPVNALGMLDRSKMLSETRRILDELQLRIDPTAPLGLLTVGEQQMVEIARAVLSNAWMFIMDEPTSALSNRERDKLYEIMAMLRTRGAGILYISHKMEEIFTQCDRVLVLRDGVFVGEREVAKTDEAEIISMMVGREIDDVFAHREVTAGAMAVEVTDLSDGKRLKSASLTLREGEIVALAGLMGSGRSEVLRCIAGLSTPASGEMRLFGQPLGQGAPEGVVYIPEDRHLEGFVGPMSIRDNLSLAWIRAHSRWGLLNPSKLDALAKEQIAQLGVRPPQPDKLVGQLSGGNQQKVVIGKWLVTKPRVVLLDEPTRGVDVGAKSELHRLIADLKAQGVAILMVSSELPEVLGVADRIVVMAEGRSVGELGRGATEQDIMRLAFAHPSADIAAE</sequence>
<dbReference type="PROSITE" id="PS50893">
    <property type="entry name" value="ABC_TRANSPORTER_2"/>
    <property type="match status" value="2"/>
</dbReference>
<reference evidence="16" key="1">
    <citation type="submission" date="2016-10" db="EMBL/GenBank/DDBJ databases">
        <authorList>
            <person name="Varghese N."/>
            <person name="Submissions S."/>
        </authorList>
    </citation>
    <scope>NUCLEOTIDE SEQUENCE [LARGE SCALE GENOMIC DNA]</scope>
    <source>
        <strain evidence="16">DSM 26894</strain>
    </source>
</reference>
<feature type="transmembrane region" description="Helical" evidence="13">
    <location>
        <begin position="40"/>
        <end position="60"/>
    </location>
</feature>
<keyword evidence="7" id="KW-0677">Repeat</keyword>
<dbReference type="AlphaFoldDB" id="A0A1I6VH30"/>
<evidence type="ECO:0000256" key="5">
    <source>
        <dbReference type="ARBA" id="ARBA00022597"/>
    </source>
</evidence>
<feature type="transmembrane region" description="Helical" evidence="13">
    <location>
        <begin position="263"/>
        <end position="283"/>
    </location>
</feature>
<evidence type="ECO:0000256" key="8">
    <source>
        <dbReference type="ARBA" id="ARBA00022741"/>
    </source>
</evidence>
<feature type="transmembrane region" description="Helical" evidence="13">
    <location>
        <begin position="289"/>
        <end position="310"/>
    </location>
</feature>
<keyword evidence="12 13" id="KW-0472">Membrane</keyword>
<dbReference type="CDD" id="cd06579">
    <property type="entry name" value="TM_PBP1_transp_AraH_like"/>
    <property type="match status" value="1"/>
</dbReference>
<keyword evidence="16" id="KW-1185">Reference proteome</keyword>
<accession>A0A1I6VH30</accession>
<dbReference type="PANTHER" id="PTHR43790">
    <property type="entry name" value="CARBOHYDRATE TRANSPORT ATP-BINDING PROTEIN MG119-RELATED"/>
    <property type="match status" value="1"/>
</dbReference>
<name>A0A1I6VH30_9RHOB</name>
<evidence type="ECO:0000256" key="12">
    <source>
        <dbReference type="ARBA" id="ARBA00023136"/>
    </source>
</evidence>
<feature type="transmembrane region" description="Helical" evidence="13">
    <location>
        <begin position="183"/>
        <end position="204"/>
    </location>
</feature>
<dbReference type="InterPro" id="IPR003439">
    <property type="entry name" value="ABC_transporter-like_ATP-bd"/>
</dbReference>
<dbReference type="InterPro" id="IPR017871">
    <property type="entry name" value="ABC_transporter-like_CS"/>
</dbReference>
<dbReference type="PROSITE" id="PS00211">
    <property type="entry name" value="ABC_TRANSPORTER_1"/>
    <property type="match status" value="1"/>
</dbReference>